<reference evidence="2" key="1">
    <citation type="submission" date="2020-07" db="EMBL/GenBank/DDBJ databases">
        <authorList>
            <person name="Partida-Martinez L."/>
            <person name="Huntemann M."/>
            <person name="Clum A."/>
            <person name="Wang J."/>
            <person name="Palaniappan K."/>
            <person name="Ritter S."/>
            <person name="Chen I.-M."/>
            <person name="Stamatis D."/>
            <person name="Reddy T."/>
            <person name="O'Malley R."/>
            <person name="Daum C."/>
            <person name="Shapiro N."/>
            <person name="Ivanova N."/>
            <person name="Kyrpides N."/>
            <person name="Woyke T."/>
        </authorList>
    </citation>
    <scope>NUCLEOTIDE SEQUENCE [LARGE SCALE GENOMIC DNA]</scope>
    <source>
        <strain evidence="2">AT2.8</strain>
    </source>
</reference>
<proteinExistence type="predicted"/>
<evidence type="ECO:0000313" key="2">
    <source>
        <dbReference type="Proteomes" id="UP000548423"/>
    </source>
</evidence>
<dbReference type="EMBL" id="JACCBX010000008">
    <property type="protein sequence ID" value="NYE07313.1"/>
    <property type="molecule type" value="Genomic_DNA"/>
</dbReference>
<sequence>MEIKKTKFIRRSELTQSKTFKRFRVLRLRKEVFKSISKTGNTTVMVHSELWRLTSEELRQWIKEETEKGNPVLKNIRRAIQNCYRDD</sequence>
<dbReference type="AlphaFoldDB" id="A0A852TET7"/>
<organism evidence="1 2">
    <name type="scientific">Neobacillus niacini</name>
    <dbReference type="NCBI Taxonomy" id="86668"/>
    <lineage>
        <taxon>Bacteria</taxon>
        <taxon>Bacillati</taxon>
        <taxon>Bacillota</taxon>
        <taxon>Bacilli</taxon>
        <taxon>Bacillales</taxon>
        <taxon>Bacillaceae</taxon>
        <taxon>Neobacillus</taxon>
    </lineage>
</organism>
<dbReference type="Proteomes" id="UP000548423">
    <property type="component" value="Unassembled WGS sequence"/>
</dbReference>
<reference evidence="2" key="2">
    <citation type="submission" date="2020-08" db="EMBL/GenBank/DDBJ databases">
        <title>The Agave Microbiome: Exploring the role of microbial communities in plant adaptations to desert environments.</title>
        <authorList>
            <person name="Partida-Martinez L.P."/>
        </authorList>
    </citation>
    <scope>NUCLEOTIDE SEQUENCE [LARGE SCALE GENOMIC DNA]</scope>
    <source>
        <strain evidence="2">AT2.8</strain>
    </source>
</reference>
<comment type="caution">
    <text evidence="1">The sequence shown here is derived from an EMBL/GenBank/DDBJ whole genome shotgun (WGS) entry which is preliminary data.</text>
</comment>
<evidence type="ECO:0000313" key="1">
    <source>
        <dbReference type="EMBL" id="NYE07313.1"/>
    </source>
</evidence>
<gene>
    <name evidence="1" type="ORF">F4694_004098</name>
</gene>
<name>A0A852TET7_9BACI</name>
<accession>A0A852TET7</accession>
<protein>
    <submittedName>
        <fullName evidence="1">Uncharacterized protein</fullName>
    </submittedName>
</protein>